<dbReference type="AlphaFoldDB" id="A0A0E9VFM8"/>
<accession>A0A0E9VFM8</accession>
<proteinExistence type="predicted"/>
<reference evidence="1" key="1">
    <citation type="submission" date="2014-11" db="EMBL/GenBank/DDBJ databases">
        <authorList>
            <person name="Amaro Gonzalez C."/>
        </authorList>
    </citation>
    <scope>NUCLEOTIDE SEQUENCE</scope>
</reference>
<protein>
    <submittedName>
        <fullName evidence="1">Uncharacterized protein</fullName>
    </submittedName>
</protein>
<dbReference type="EMBL" id="GBXM01032342">
    <property type="protein sequence ID" value="JAH76235.1"/>
    <property type="molecule type" value="Transcribed_RNA"/>
</dbReference>
<reference evidence="1" key="2">
    <citation type="journal article" date="2015" name="Fish Shellfish Immunol.">
        <title>Early steps in the European eel (Anguilla anguilla)-Vibrio vulnificus interaction in the gills: Role of the RtxA13 toxin.</title>
        <authorList>
            <person name="Callol A."/>
            <person name="Pajuelo D."/>
            <person name="Ebbesson L."/>
            <person name="Teles M."/>
            <person name="MacKenzie S."/>
            <person name="Amaro C."/>
        </authorList>
    </citation>
    <scope>NUCLEOTIDE SEQUENCE</scope>
</reference>
<evidence type="ECO:0000313" key="1">
    <source>
        <dbReference type="EMBL" id="JAH76235.1"/>
    </source>
</evidence>
<sequence length="23" mass="2532">MLTGILQYLQSATKHGVNTAWAK</sequence>
<organism evidence="1">
    <name type="scientific">Anguilla anguilla</name>
    <name type="common">European freshwater eel</name>
    <name type="synonym">Muraena anguilla</name>
    <dbReference type="NCBI Taxonomy" id="7936"/>
    <lineage>
        <taxon>Eukaryota</taxon>
        <taxon>Metazoa</taxon>
        <taxon>Chordata</taxon>
        <taxon>Craniata</taxon>
        <taxon>Vertebrata</taxon>
        <taxon>Euteleostomi</taxon>
        <taxon>Actinopterygii</taxon>
        <taxon>Neopterygii</taxon>
        <taxon>Teleostei</taxon>
        <taxon>Anguilliformes</taxon>
        <taxon>Anguillidae</taxon>
        <taxon>Anguilla</taxon>
    </lineage>
</organism>
<name>A0A0E9VFM8_ANGAN</name>